<dbReference type="InterPro" id="IPR039515">
    <property type="entry name" value="NOT4_mRING-HC-C4C4"/>
</dbReference>
<gene>
    <name evidence="5" type="ORF">DARMORV10_A07P40500.1</name>
</gene>
<protein>
    <submittedName>
        <fullName evidence="5">(rape) hypothetical protein</fullName>
    </submittedName>
</protein>
<organism evidence="5">
    <name type="scientific">Brassica napus</name>
    <name type="common">Rape</name>
    <dbReference type="NCBI Taxonomy" id="3708"/>
    <lineage>
        <taxon>Eukaryota</taxon>
        <taxon>Viridiplantae</taxon>
        <taxon>Streptophyta</taxon>
        <taxon>Embryophyta</taxon>
        <taxon>Tracheophyta</taxon>
        <taxon>Spermatophyta</taxon>
        <taxon>Magnoliopsida</taxon>
        <taxon>eudicotyledons</taxon>
        <taxon>Gunneridae</taxon>
        <taxon>Pentapetalae</taxon>
        <taxon>rosids</taxon>
        <taxon>malvids</taxon>
        <taxon>Brassicales</taxon>
        <taxon>Brassicaceae</taxon>
        <taxon>Brassiceae</taxon>
        <taxon>Brassica</taxon>
    </lineage>
</organism>
<dbReference type="Proteomes" id="UP001295469">
    <property type="component" value="Chromosome A07"/>
</dbReference>
<dbReference type="InterPro" id="IPR013083">
    <property type="entry name" value="Znf_RING/FYVE/PHD"/>
</dbReference>
<feature type="region of interest" description="Disordered" evidence="3">
    <location>
        <begin position="265"/>
        <end position="309"/>
    </location>
</feature>
<feature type="compositionally biased region" description="Basic and acidic residues" evidence="3">
    <location>
        <begin position="345"/>
        <end position="360"/>
    </location>
</feature>
<dbReference type="PANTHER" id="PTHR34778">
    <property type="entry name" value="OS02G0580700 PROTEIN"/>
    <property type="match status" value="1"/>
</dbReference>
<dbReference type="GO" id="GO:0008270">
    <property type="term" value="F:zinc ion binding"/>
    <property type="evidence" value="ECO:0007669"/>
    <property type="project" value="UniProtKB-KW"/>
</dbReference>
<dbReference type="Pfam" id="PF14570">
    <property type="entry name" value="zf-RING_4"/>
    <property type="match status" value="1"/>
</dbReference>
<evidence type="ECO:0000259" key="4">
    <source>
        <dbReference type="PROSITE" id="PS50089"/>
    </source>
</evidence>
<dbReference type="SUPFAM" id="SSF57850">
    <property type="entry name" value="RING/U-box"/>
    <property type="match status" value="1"/>
</dbReference>
<accession>A0A816Z8H2</accession>
<evidence type="ECO:0000256" key="1">
    <source>
        <dbReference type="PROSITE-ProRule" id="PRU00175"/>
    </source>
</evidence>
<dbReference type="Gene3D" id="3.30.40.10">
    <property type="entry name" value="Zinc/RING finger domain, C3HC4 (zinc finger)"/>
    <property type="match status" value="1"/>
</dbReference>
<feature type="region of interest" description="Disordered" evidence="3">
    <location>
        <begin position="335"/>
        <end position="373"/>
    </location>
</feature>
<feature type="compositionally biased region" description="Basic residues" evidence="3">
    <location>
        <begin position="553"/>
        <end position="566"/>
    </location>
</feature>
<dbReference type="InterPro" id="IPR001841">
    <property type="entry name" value="Znf_RING"/>
</dbReference>
<dbReference type="PROSITE" id="PS50089">
    <property type="entry name" value="ZF_RING_2"/>
    <property type="match status" value="1"/>
</dbReference>
<evidence type="ECO:0000313" key="5">
    <source>
        <dbReference type="EMBL" id="CAF2200576.1"/>
    </source>
</evidence>
<dbReference type="AlphaFoldDB" id="A0A816Z8H2"/>
<dbReference type="CDD" id="cd16618">
    <property type="entry name" value="mRING-HC-C4C4_CNOT4"/>
    <property type="match status" value="1"/>
</dbReference>
<keyword evidence="1" id="KW-0863">Zinc-finger</keyword>
<evidence type="ECO:0000256" key="3">
    <source>
        <dbReference type="SAM" id="MobiDB-lite"/>
    </source>
</evidence>
<dbReference type="PANTHER" id="PTHR34778:SF4">
    <property type="entry name" value="SHUGOSHIN C-TERMINAL DOMAIN-CONTAINING PROTEIN"/>
    <property type="match status" value="1"/>
</dbReference>
<sequence>MIIHFLGTDASSKRETKKKEPTFFAFLSSWRESSTLVGKQKKSHNRFSATALSALMGDSETLAALKRAYADTILNTTKEAAARVLSSEKKTRMYQQEIVTVKDEAITTLLRLKQMYDSKVKETEEMSLKQQQKVEELEAQLGEAEDIVGELRMELRALHDELNKVTNGNTSYLKGDHQEVSCRKASDAAVSSSQERSGAVPVEQSGSVVANGITNQSLARINSIKRCSSKDSMDRCHHTLPSILTKRREVEGCTQMIHAVDKKSMVNGDGEDPMVSQNTSPKEHEQKRKSVIGATDARKEEKEILASSEETPVLAASKNRCIKYTFKRKRKKEASSNLEGDSSFEESRNVKQKTGEKDDSYLESLKPSFTGESSRDSLCVAQVARQANWFWKLKQWKIDARRRQWIYQWKRASVGEAGLRSLRDKLIDRKTVNDRVSYLESWSIDDHHDGLRCYDDSDDDETDLSASSPTSVLKNKDSDTNKSVHGCFCCSNQITEEEEEEAFDDAYDNWEDFSDALNSFESDEDSQRKKKSSPHKDKCKQEASPEKAIHHNATSRKKNKKKKKSDQKKEGDGDDEMSDCPICSEGMDATDLSFLPCPCGFRLCLFCHKQINENDGRCPACRNKYEQTSSHNSGEVSFQQRGRGTVRLSPSFKGLDIA</sequence>
<keyword evidence="2" id="KW-0175">Coiled coil</keyword>
<name>A0A816Z8H2_BRANA</name>
<proteinExistence type="predicted"/>
<evidence type="ECO:0000256" key="2">
    <source>
        <dbReference type="SAM" id="Coils"/>
    </source>
</evidence>
<feature type="region of interest" description="Disordered" evidence="3">
    <location>
        <begin position="519"/>
        <end position="577"/>
    </location>
</feature>
<feature type="region of interest" description="Disordered" evidence="3">
    <location>
        <begin position="458"/>
        <end position="481"/>
    </location>
</feature>
<dbReference type="EMBL" id="HG994361">
    <property type="protein sequence ID" value="CAF2200576.1"/>
    <property type="molecule type" value="Genomic_DNA"/>
</dbReference>
<feature type="compositionally biased region" description="Basic and acidic residues" evidence="3">
    <location>
        <begin position="534"/>
        <end position="549"/>
    </location>
</feature>
<reference evidence="5" key="1">
    <citation type="submission" date="2021-01" db="EMBL/GenBank/DDBJ databases">
        <authorList>
            <consortium name="Genoscope - CEA"/>
            <person name="William W."/>
        </authorList>
    </citation>
    <scope>NUCLEOTIDE SEQUENCE</scope>
</reference>
<feature type="domain" description="RING-type" evidence="4">
    <location>
        <begin position="580"/>
        <end position="622"/>
    </location>
</feature>
<feature type="coiled-coil region" evidence="2">
    <location>
        <begin position="120"/>
        <end position="161"/>
    </location>
</feature>
<keyword evidence="1" id="KW-0479">Metal-binding</keyword>
<keyword evidence="1" id="KW-0862">Zinc</keyword>